<dbReference type="EMBL" id="JAINUF010000001">
    <property type="protein sequence ID" value="KAJ8382892.1"/>
    <property type="molecule type" value="Genomic_DNA"/>
</dbReference>
<proteinExistence type="predicted"/>
<dbReference type="Proteomes" id="UP001152622">
    <property type="component" value="Chromosome 1"/>
</dbReference>
<dbReference type="AlphaFoldDB" id="A0A9Q1GH70"/>
<gene>
    <name evidence="2" type="ORF">SKAU_G00036700</name>
</gene>
<sequence>MPCKEKHTTNETEASPHGEPEVAGFCHCRLQSRVQVKDTRAKSLRSPYAVARVSRTTNSPALLQAPALPIRTTSNGVRLRVRGDFAFHQIEQGQSNPN</sequence>
<feature type="compositionally biased region" description="Basic and acidic residues" evidence="1">
    <location>
        <begin position="1"/>
        <end position="20"/>
    </location>
</feature>
<organism evidence="2 3">
    <name type="scientific">Synaphobranchus kaupii</name>
    <name type="common">Kaup's arrowtooth eel</name>
    <dbReference type="NCBI Taxonomy" id="118154"/>
    <lineage>
        <taxon>Eukaryota</taxon>
        <taxon>Metazoa</taxon>
        <taxon>Chordata</taxon>
        <taxon>Craniata</taxon>
        <taxon>Vertebrata</taxon>
        <taxon>Euteleostomi</taxon>
        <taxon>Actinopterygii</taxon>
        <taxon>Neopterygii</taxon>
        <taxon>Teleostei</taxon>
        <taxon>Anguilliformes</taxon>
        <taxon>Synaphobranchidae</taxon>
        <taxon>Synaphobranchus</taxon>
    </lineage>
</organism>
<accession>A0A9Q1GH70</accession>
<feature type="region of interest" description="Disordered" evidence="1">
    <location>
        <begin position="1"/>
        <end position="22"/>
    </location>
</feature>
<protein>
    <submittedName>
        <fullName evidence="2">Uncharacterized protein</fullName>
    </submittedName>
</protein>
<reference evidence="2" key="1">
    <citation type="journal article" date="2023" name="Science">
        <title>Genome structures resolve the early diversification of teleost fishes.</title>
        <authorList>
            <person name="Parey E."/>
            <person name="Louis A."/>
            <person name="Montfort J."/>
            <person name="Bouchez O."/>
            <person name="Roques C."/>
            <person name="Iampietro C."/>
            <person name="Lluch J."/>
            <person name="Castinel A."/>
            <person name="Donnadieu C."/>
            <person name="Desvignes T."/>
            <person name="Floi Bucao C."/>
            <person name="Jouanno E."/>
            <person name="Wen M."/>
            <person name="Mejri S."/>
            <person name="Dirks R."/>
            <person name="Jansen H."/>
            <person name="Henkel C."/>
            <person name="Chen W.J."/>
            <person name="Zahm M."/>
            <person name="Cabau C."/>
            <person name="Klopp C."/>
            <person name="Thompson A.W."/>
            <person name="Robinson-Rechavi M."/>
            <person name="Braasch I."/>
            <person name="Lecointre G."/>
            <person name="Bobe J."/>
            <person name="Postlethwait J.H."/>
            <person name="Berthelot C."/>
            <person name="Roest Crollius H."/>
            <person name="Guiguen Y."/>
        </authorList>
    </citation>
    <scope>NUCLEOTIDE SEQUENCE</scope>
    <source>
        <strain evidence="2">WJC10195</strain>
    </source>
</reference>
<name>A0A9Q1GH70_SYNKA</name>
<evidence type="ECO:0000313" key="3">
    <source>
        <dbReference type="Proteomes" id="UP001152622"/>
    </source>
</evidence>
<comment type="caution">
    <text evidence="2">The sequence shown here is derived from an EMBL/GenBank/DDBJ whole genome shotgun (WGS) entry which is preliminary data.</text>
</comment>
<evidence type="ECO:0000313" key="2">
    <source>
        <dbReference type="EMBL" id="KAJ8382892.1"/>
    </source>
</evidence>
<keyword evidence="3" id="KW-1185">Reference proteome</keyword>
<evidence type="ECO:0000256" key="1">
    <source>
        <dbReference type="SAM" id="MobiDB-lite"/>
    </source>
</evidence>